<dbReference type="Gramene" id="KRH40367">
    <property type="protein sequence ID" value="KRH40367"/>
    <property type="gene ID" value="GLYMA_09G254000"/>
</dbReference>
<reference evidence="6" key="2">
    <citation type="submission" date="2018-02" db="UniProtKB">
        <authorList>
            <consortium name="EnsemblPlants"/>
        </authorList>
    </citation>
    <scope>IDENTIFICATION</scope>
    <source>
        <strain evidence="6">Williams 82</strain>
    </source>
</reference>
<reference evidence="5" key="3">
    <citation type="submission" date="2018-07" db="EMBL/GenBank/DDBJ databases">
        <title>WGS assembly of Glycine max.</title>
        <authorList>
            <person name="Schmutz J."/>
            <person name="Cannon S."/>
            <person name="Schlueter J."/>
            <person name="Ma J."/>
            <person name="Mitros T."/>
            <person name="Nelson W."/>
            <person name="Hyten D."/>
            <person name="Song Q."/>
            <person name="Thelen J."/>
            <person name="Cheng J."/>
            <person name="Xu D."/>
            <person name="Hellsten U."/>
            <person name="May G."/>
            <person name="Yu Y."/>
            <person name="Sakurai T."/>
            <person name="Umezawa T."/>
            <person name="Bhattacharyya M."/>
            <person name="Sandhu D."/>
            <person name="Valliyodan B."/>
            <person name="Lindquist E."/>
            <person name="Peto M."/>
            <person name="Grant D."/>
            <person name="Shu S."/>
            <person name="Goodstein D."/>
            <person name="Barry K."/>
            <person name="Futrell-Griggs M."/>
            <person name="Abernathy B."/>
            <person name="Du J."/>
            <person name="Tian Z."/>
            <person name="Zhu L."/>
            <person name="Gill N."/>
            <person name="Joshi T."/>
            <person name="Libault M."/>
            <person name="Sethuraman A."/>
            <person name="Zhang X."/>
            <person name="Shinozaki K."/>
            <person name="Nguyen H."/>
            <person name="Wing R."/>
            <person name="Cregan P."/>
            <person name="Specht J."/>
            <person name="Grimwood J."/>
            <person name="Rokhsar D."/>
            <person name="Stacey G."/>
            <person name="Shoemaker R."/>
            <person name="Jackson S."/>
        </authorList>
    </citation>
    <scope>NUCLEOTIDE SEQUENCE</scope>
    <source>
        <tissue evidence="5">Callus</tissue>
    </source>
</reference>
<dbReference type="Gene3D" id="3.40.50.150">
    <property type="entry name" value="Vaccinia Virus protein VP39"/>
    <property type="match status" value="1"/>
</dbReference>
<dbReference type="AlphaFoldDB" id="A0A0R0IN72"/>
<sequence>MAAQLLTTEESITRLYCDYSPKCMKVVALGCSVGPNTLIVTSNIIGMVDNARTRLNRKPATFQFYLNDLFGNDFNTIFKSLPDFYTRLVEDKGHKFGPCFINATPGSYYGRLFPSNFINFFHSSTSLHWLSQDPLLGTSPPEVYKAYLKQSQEGFKLFLKSRWEELMPGGAMVLVFPGRNETPRRSLREVISLTLNDMLLEVLIEDEKLDSFNIPVYEPTVEEIRHVILEEESLFLQRLDIFTMSWDEGINDSFLDGNIRAEFVAKYTRAFEAKVVNELFIRFPKKLVQLMKVELEIGVCYVRDILNKKVIIIILEEVLLNRS</sequence>
<keyword evidence="2" id="KW-0808">Transferase</keyword>
<evidence type="ECO:0000256" key="4">
    <source>
        <dbReference type="ARBA" id="ARBA00022842"/>
    </source>
</evidence>
<keyword evidence="3" id="KW-0479">Metal-binding</keyword>
<dbReference type="SUPFAM" id="SSF53335">
    <property type="entry name" value="S-adenosyl-L-methionine-dependent methyltransferases"/>
    <property type="match status" value="1"/>
</dbReference>
<dbReference type="GO" id="GO:0032259">
    <property type="term" value="P:methylation"/>
    <property type="evidence" value="ECO:0000318"/>
    <property type="project" value="GO_Central"/>
</dbReference>
<dbReference type="Proteomes" id="UP000008827">
    <property type="component" value="Chromosome 9"/>
</dbReference>
<name>A0A0R0IN72_SOYBN</name>
<dbReference type="InterPro" id="IPR005299">
    <property type="entry name" value="MeTrfase_7"/>
</dbReference>
<keyword evidence="4" id="KW-0460">Magnesium</keyword>
<keyword evidence="7" id="KW-1185">Reference proteome</keyword>
<gene>
    <name evidence="5" type="ORF">GLYMA_09G254000</name>
</gene>
<dbReference type="EMBL" id="CM000842">
    <property type="protein sequence ID" value="KRH40367.1"/>
    <property type="molecule type" value="Genomic_DNA"/>
</dbReference>
<dbReference type="GO" id="GO:0046872">
    <property type="term" value="F:metal ion binding"/>
    <property type="evidence" value="ECO:0007669"/>
    <property type="project" value="UniProtKB-KW"/>
</dbReference>
<dbReference type="EnsemblPlants" id="KRH40367">
    <property type="protein sequence ID" value="KRH40367"/>
    <property type="gene ID" value="GLYMA_09G254000"/>
</dbReference>
<evidence type="ECO:0000256" key="1">
    <source>
        <dbReference type="ARBA" id="ARBA00022603"/>
    </source>
</evidence>
<dbReference type="GO" id="GO:0008757">
    <property type="term" value="F:S-adenosylmethionine-dependent methyltransferase activity"/>
    <property type="evidence" value="ECO:0000318"/>
    <property type="project" value="GO_Central"/>
</dbReference>
<dbReference type="OMA" id="WDEGIND"/>
<dbReference type="InParanoid" id="A0A0R0IN72"/>
<reference evidence="5 6" key="1">
    <citation type="journal article" date="2010" name="Nature">
        <title>Genome sequence of the palaeopolyploid soybean.</title>
        <authorList>
            <person name="Schmutz J."/>
            <person name="Cannon S.B."/>
            <person name="Schlueter J."/>
            <person name="Ma J."/>
            <person name="Mitros T."/>
            <person name="Nelson W."/>
            <person name="Hyten D.L."/>
            <person name="Song Q."/>
            <person name="Thelen J.J."/>
            <person name="Cheng J."/>
            <person name="Xu D."/>
            <person name="Hellsten U."/>
            <person name="May G.D."/>
            <person name="Yu Y."/>
            <person name="Sakurai T."/>
            <person name="Umezawa T."/>
            <person name="Bhattacharyya M.K."/>
            <person name="Sandhu D."/>
            <person name="Valliyodan B."/>
            <person name="Lindquist E."/>
            <person name="Peto M."/>
            <person name="Grant D."/>
            <person name="Shu S."/>
            <person name="Goodstein D."/>
            <person name="Barry K."/>
            <person name="Futrell-Griggs M."/>
            <person name="Abernathy B."/>
            <person name="Du J."/>
            <person name="Tian Z."/>
            <person name="Zhu L."/>
            <person name="Gill N."/>
            <person name="Joshi T."/>
            <person name="Libault M."/>
            <person name="Sethuraman A."/>
            <person name="Zhang X.-C."/>
            <person name="Shinozaki K."/>
            <person name="Nguyen H.T."/>
            <person name="Wing R.A."/>
            <person name="Cregan P."/>
            <person name="Specht J."/>
            <person name="Grimwood J."/>
            <person name="Rokhsar D."/>
            <person name="Stacey G."/>
            <person name="Shoemaker R.C."/>
            <person name="Jackson S.A."/>
        </authorList>
    </citation>
    <scope>NUCLEOTIDE SEQUENCE</scope>
    <source>
        <strain evidence="6">cv. Williams 82</strain>
        <tissue evidence="5">Callus</tissue>
    </source>
</reference>
<dbReference type="InterPro" id="IPR029063">
    <property type="entry name" value="SAM-dependent_MTases_sf"/>
</dbReference>
<dbReference type="SMR" id="A0A0R0IN72"/>
<evidence type="ECO:0000313" key="5">
    <source>
        <dbReference type="EMBL" id="KRH40367.1"/>
    </source>
</evidence>
<dbReference type="Gene3D" id="1.10.1200.270">
    <property type="entry name" value="Methyltransferase, alpha-helical capping domain"/>
    <property type="match status" value="1"/>
</dbReference>
<proteinExistence type="predicted"/>
<evidence type="ECO:0000256" key="2">
    <source>
        <dbReference type="ARBA" id="ARBA00022679"/>
    </source>
</evidence>
<protein>
    <submittedName>
        <fullName evidence="5 6">Uncharacterized protein</fullName>
    </submittedName>
</protein>
<accession>A0A0R0IN72</accession>
<dbReference type="PANTHER" id="PTHR31009">
    <property type="entry name" value="S-ADENOSYL-L-METHIONINE:CARBOXYL METHYLTRANSFERASE FAMILY PROTEIN"/>
    <property type="match status" value="1"/>
</dbReference>
<evidence type="ECO:0000256" key="3">
    <source>
        <dbReference type="ARBA" id="ARBA00022723"/>
    </source>
</evidence>
<keyword evidence="1" id="KW-0489">Methyltransferase</keyword>
<evidence type="ECO:0000313" key="6">
    <source>
        <dbReference type="EnsemblPlants" id="KRH40367"/>
    </source>
</evidence>
<dbReference type="Pfam" id="PF03492">
    <property type="entry name" value="Methyltransf_7"/>
    <property type="match status" value="1"/>
</dbReference>
<evidence type="ECO:0000313" key="7">
    <source>
        <dbReference type="Proteomes" id="UP000008827"/>
    </source>
</evidence>
<organism evidence="5">
    <name type="scientific">Glycine max</name>
    <name type="common">Soybean</name>
    <name type="synonym">Glycine hispida</name>
    <dbReference type="NCBI Taxonomy" id="3847"/>
    <lineage>
        <taxon>Eukaryota</taxon>
        <taxon>Viridiplantae</taxon>
        <taxon>Streptophyta</taxon>
        <taxon>Embryophyta</taxon>
        <taxon>Tracheophyta</taxon>
        <taxon>Spermatophyta</taxon>
        <taxon>Magnoliopsida</taxon>
        <taxon>eudicotyledons</taxon>
        <taxon>Gunneridae</taxon>
        <taxon>Pentapetalae</taxon>
        <taxon>rosids</taxon>
        <taxon>fabids</taxon>
        <taxon>Fabales</taxon>
        <taxon>Fabaceae</taxon>
        <taxon>Papilionoideae</taxon>
        <taxon>50 kb inversion clade</taxon>
        <taxon>NPAAA clade</taxon>
        <taxon>indigoferoid/millettioid clade</taxon>
        <taxon>Phaseoleae</taxon>
        <taxon>Glycine</taxon>
        <taxon>Glycine subgen. Soja</taxon>
    </lineage>
</organism>
<dbReference type="InterPro" id="IPR042086">
    <property type="entry name" value="MeTrfase_capping"/>
</dbReference>